<evidence type="ECO:0000259" key="8">
    <source>
        <dbReference type="PROSITE" id="PS50966"/>
    </source>
</evidence>
<feature type="region of interest" description="Disordered" evidence="7">
    <location>
        <begin position="345"/>
        <end position="389"/>
    </location>
</feature>
<evidence type="ECO:0000256" key="6">
    <source>
        <dbReference type="RuleBase" id="RU367018"/>
    </source>
</evidence>
<dbReference type="GO" id="GO:0006355">
    <property type="term" value="P:regulation of DNA-templated transcription"/>
    <property type="evidence" value="ECO:0007669"/>
    <property type="project" value="UniProtKB-UniRule"/>
</dbReference>
<feature type="compositionally biased region" description="Polar residues" evidence="7">
    <location>
        <begin position="359"/>
        <end position="373"/>
    </location>
</feature>
<dbReference type="PANTHER" id="PTHR31669">
    <property type="entry name" value="PROTEIN FAR1-RELATED SEQUENCE 10-RELATED"/>
    <property type="match status" value="1"/>
</dbReference>
<evidence type="ECO:0000256" key="1">
    <source>
        <dbReference type="ARBA" id="ARBA00005889"/>
    </source>
</evidence>
<dbReference type="InterPro" id="IPR006564">
    <property type="entry name" value="Znf_PMZ"/>
</dbReference>
<dbReference type="PROSITE" id="PS50966">
    <property type="entry name" value="ZF_SWIM"/>
    <property type="match status" value="1"/>
</dbReference>
<feature type="region of interest" description="Disordered" evidence="7">
    <location>
        <begin position="235"/>
        <end position="272"/>
    </location>
</feature>
<proteinExistence type="inferred from homology"/>
<dbReference type="AlphaFoldDB" id="A0AAQ3SYQ7"/>
<evidence type="ECO:0000256" key="7">
    <source>
        <dbReference type="SAM" id="MobiDB-lite"/>
    </source>
</evidence>
<evidence type="ECO:0000313" key="9">
    <source>
        <dbReference type="EMBL" id="WVZ63333.1"/>
    </source>
</evidence>
<feature type="compositionally biased region" description="Acidic residues" evidence="7">
    <location>
        <begin position="235"/>
        <end position="249"/>
    </location>
</feature>
<dbReference type="GO" id="GO:0008270">
    <property type="term" value="F:zinc ion binding"/>
    <property type="evidence" value="ECO:0007669"/>
    <property type="project" value="UniProtKB-UniRule"/>
</dbReference>
<dbReference type="Proteomes" id="UP001341281">
    <property type="component" value="Chromosome 03"/>
</dbReference>
<dbReference type="InterPro" id="IPR031052">
    <property type="entry name" value="FHY3/FAR1"/>
</dbReference>
<evidence type="ECO:0000256" key="2">
    <source>
        <dbReference type="ARBA" id="ARBA00022723"/>
    </source>
</evidence>
<accession>A0AAQ3SYQ7</accession>
<keyword evidence="4 6" id="KW-0862">Zinc</keyword>
<reference evidence="9 10" key="1">
    <citation type="submission" date="2024-02" db="EMBL/GenBank/DDBJ databases">
        <title>High-quality chromosome-scale genome assembly of Pensacola bahiagrass (Paspalum notatum Flugge var. saurae).</title>
        <authorList>
            <person name="Vega J.M."/>
            <person name="Podio M."/>
            <person name="Orjuela J."/>
            <person name="Siena L.A."/>
            <person name="Pessino S.C."/>
            <person name="Combes M.C."/>
            <person name="Mariac C."/>
            <person name="Albertini E."/>
            <person name="Pupilli F."/>
            <person name="Ortiz J.P.A."/>
            <person name="Leblanc O."/>
        </authorList>
    </citation>
    <scope>NUCLEOTIDE SEQUENCE [LARGE SCALE GENOMIC DNA]</scope>
    <source>
        <strain evidence="9">R1</strain>
        <tissue evidence="9">Leaf</tissue>
    </source>
</reference>
<comment type="subcellular location">
    <subcellularLocation>
        <location evidence="6">Nucleus</location>
    </subcellularLocation>
</comment>
<gene>
    <name evidence="9" type="ORF">U9M48_012973</name>
</gene>
<organism evidence="9 10">
    <name type="scientific">Paspalum notatum var. saurae</name>
    <dbReference type="NCBI Taxonomy" id="547442"/>
    <lineage>
        <taxon>Eukaryota</taxon>
        <taxon>Viridiplantae</taxon>
        <taxon>Streptophyta</taxon>
        <taxon>Embryophyta</taxon>
        <taxon>Tracheophyta</taxon>
        <taxon>Spermatophyta</taxon>
        <taxon>Magnoliopsida</taxon>
        <taxon>Liliopsida</taxon>
        <taxon>Poales</taxon>
        <taxon>Poaceae</taxon>
        <taxon>PACMAD clade</taxon>
        <taxon>Panicoideae</taxon>
        <taxon>Andropogonodae</taxon>
        <taxon>Paspaleae</taxon>
        <taxon>Paspalinae</taxon>
        <taxon>Paspalum</taxon>
    </lineage>
</organism>
<evidence type="ECO:0000256" key="4">
    <source>
        <dbReference type="ARBA" id="ARBA00022833"/>
    </source>
</evidence>
<evidence type="ECO:0000256" key="3">
    <source>
        <dbReference type="ARBA" id="ARBA00022771"/>
    </source>
</evidence>
<keyword evidence="10" id="KW-1185">Reference proteome</keyword>
<sequence>MFVGANHHLQCAVFGFALLGDETVEIFEWVFNAFKTCMGGEDPRGQKETNTLYEFEIKVARAYTRTVMNRFEESIKYATAYKIARDPDGGINDWVVQHTKRSNRIVWGQHELKVMADVEDGRYTCECKQWEHKGLFCVHLLRAFQILQIDRIPKEYVLQRYTNSARHDVVFSRDDKKLKGKDGETQSYRQKTMLKSTMKVINKTSMSKAGHDKYLDVMGELMELLERVEPDIGVDESCETSDVEGDLDEGVPVGDLREDSLRKRRDASSSDAGRKLDFAVDGISLEGPDRAKPKGRTIKETESMVLRLGAKGEKKKNRKCKKCGIADGHNSRTCLSVKENRDRLAKLGGRTRGRPPGSKNKSARTSLEWNETSASKKRQLIVSDDDESTDDSILVLVDSAKNEE</sequence>
<keyword evidence="2 6" id="KW-0479">Metal-binding</keyword>
<dbReference type="PANTHER" id="PTHR31669:SF217">
    <property type="entry name" value="PROTEIN FAR1-RELATED SEQUENCE"/>
    <property type="match status" value="1"/>
</dbReference>
<dbReference type="Pfam" id="PF04434">
    <property type="entry name" value="SWIM"/>
    <property type="match status" value="1"/>
</dbReference>
<evidence type="ECO:0000313" key="10">
    <source>
        <dbReference type="Proteomes" id="UP001341281"/>
    </source>
</evidence>
<comment type="similarity">
    <text evidence="1 6">Belongs to the FHY3/FAR1 family.</text>
</comment>
<evidence type="ECO:0000256" key="5">
    <source>
        <dbReference type="PROSITE-ProRule" id="PRU00325"/>
    </source>
</evidence>
<keyword evidence="3 5" id="KW-0863">Zinc-finger</keyword>
<dbReference type="SMART" id="SM00575">
    <property type="entry name" value="ZnF_PMZ"/>
    <property type="match status" value="1"/>
</dbReference>
<feature type="domain" description="SWIM-type" evidence="8">
    <location>
        <begin position="112"/>
        <end position="148"/>
    </location>
</feature>
<dbReference type="EMBL" id="CP144747">
    <property type="protein sequence ID" value="WVZ63333.1"/>
    <property type="molecule type" value="Genomic_DNA"/>
</dbReference>
<dbReference type="GO" id="GO:0005634">
    <property type="term" value="C:nucleus"/>
    <property type="evidence" value="ECO:0007669"/>
    <property type="project" value="UniProtKB-SubCell"/>
</dbReference>
<protein>
    <recommendedName>
        <fullName evidence="6">Protein FAR1-RELATED SEQUENCE</fullName>
    </recommendedName>
</protein>
<keyword evidence="6" id="KW-0539">Nucleus</keyword>
<comment type="function">
    <text evidence="6">Putative transcription activator involved in regulating light control of development.</text>
</comment>
<name>A0AAQ3SYQ7_PASNO</name>
<feature type="compositionally biased region" description="Basic and acidic residues" evidence="7">
    <location>
        <begin position="255"/>
        <end position="272"/>
    </location>
</feature>
<dbReference type="InterPro" id="IPR007527">
    <property type="entry name" value="Znf_SWIM"/>
</dbReference>